<evidence type="ECO:0000313" key="6">
    <source>
        <dbReference type="EMBL" id="KAL3068056.1"/>
    </source>
</evidence>
<accession>A0ABD2HQ08</accession>
<dbReference type="PROSITE" id="PS50206">
    <property type="entry name" value="RHODANESE_3"/>
    <property type="match status" value="2"/>
</dbReference>
<dbReference type="EMBL" id="JBICBT010001409">
    <property type="protein sequence ID" value="KAL3068056.1"/>
    <property type="molecule type" value="Genomic_DNA"/>
</dbReference>
<feature type="region of interest" description="Disordered" evidence="3">
    <location>
        <begin position="1"/>
        <end position="74"/>
    </location>
</feature>
<feature type="region of interest" description="Disordered" evidence="3">
    <location>
        <begin position="84"/>
        <end position="103"/>
    </location>
</feature>
<keyword evidence="1" id="KW-0808">Transferase</keyword>
<keyword evidence="4" id="KW-0812">Transmembrane</keyword>
<feature type="compositionally biased region" description="Acidic residues" evidence="3">
    <location>
        <begin position="273"/>
        <end position="288"/>
    </location>
</feature>
<feature type="region of interest" description="Disordered" evidence="3">
    <location>
        <begin position="110"/>
        <end position="194"/>
    </location>
</feature>
<dbReference type="InterPro" id="IPR036873">
    <property type="entry name" value="Rhodanese-like_dom_sf"/>
</dbReference>
<dbReference type="Proteomes" id="UP001620626">
    <property type="component" value="Unassembled WGS sequence"/>
</dbReference>
<dbReference type="SUPFAM" id="SSF52821">
    <property type="entry name" value="Rhodanese/Cell cycle control phosphatase"/>
    <property type="match status" value="2"/>
</dbReference>
<evidence type="ECO:0000256" key="1">
    <source>
        <dbReference type="ARBA" id="ARBA00022679"/>
    </source>
</evidence>
<evidence type="ECO:0000256" key="3">
    <source>
        <dbReference type="SAM" id="MobiDB-lite"/>
    </source>
</evidence>
<feature type="domain" description="Rhodanese" evidence="5">
    <location>
        <begin position="391"/>
        <end position="475"/>
    </location>
</feature>
<keyword evidence="2" id="KW-0677">Repeat</keyword>
<evidence type="ECO:0000313" key="7">
    <source>
        <dbReference type="Proteomes" id="UP001620626"/>
    </source>
</evidence>
<dbReference type="InterPro" id="IPR001763">
    <property type="entry name" value="Rhodanese-like_dom"/>
</dbReference>
<reference evidence="6 7" key="1">
    <citation type="submission" date="2024-10" db="EMBL/GenBank/DDBJ databases">
        <authorList>
            <person name="Kim D."/>
        </authorList>
    </citation>
    <scope>NUCLEOTIDE SEQUENCE [LARGE SCALE GENOMIC DNA]</scope>
    <source>
        <strain evidence="6">BH-2024</strain>
    </source>
</reference>
<protein>
    <recommendedName>
        <fullName evidence="5">Rhodanese domain-containing protein</fullName>
    </recommendedName>
</protein>
<dbReference type="AlphaFoldDB" id="A0ABD2HQ08"/>
<dbReference type="Pfam" id="PF00581">
    <property type="entry name" value="Rhodanese"/>
    <property type="match status" value="1"/>
</dbReference>
<evidence type="ECO:0000259" key="5">
    <source>
        <dbReference type="PROSITE" id="PS50206"/>
    </source>
</evidence>
<evidence type="ECO:0000256" key="2">
    <source>
        <dbReference type="ARBA" id="ARBA00022737"/>
    </source>
</evidence>
<feature type="compositionally biased region" description="Pro residues" evidence="3">
    <location>
        <begin position="171"/>
        <end position="184"/>
    </location>
</feature>
<keyword evidence="7" id="KW-1185">Reference proteome</keyword>
<feature type="compositionally biased region" description="Polar residues" evidence="3">
    <location>
        <begin position="18"/>
        <end position="27"/>
    </location>
</feature>
<feature type="compositionally biased region" description="Polar residues" evidence="3">
    <location>
        <begin position="35"/>
        <end position="48"/>
    </location>
</feature>
<proteinExistence type="predicted"/>
<dbReference type="PANTHER" id="PTHR11364:SF30">
    <property type="entry name" value="RHODANESE DOMAIN-CONTAINING PROTEIN"/>
    <property type="match status" value="1"/>
</dbReference>
<sequence>MFSAKSQRRAWAPRAVLSNGTSKNGNNFGDRRSLPVNTSFRGTYSWGPTNGKAKNANGKESNGSDTLPIGDNSPKEAYCTVEEIQLGKRHSKSPIMDNGMGTTGQIQWRHKTEEGEGKSEQGQDELEENHYEDGDEGEERNSGGSSSREQAEGGGGRHGKSTAQLAKVLPPRVPPLPPPLPPPKLFGNGKSEMKPRAKSNLTRFWPALAFLAFCLILLSIAFLSLWVANNNSEKRHKTQINWPLRLVPVPKSSSTTPATTPKGRRKLIAQREEENEDEGTDEDGEEEGAEKGALASEESDQQTKGAATRPMPSETPAPPEGTTALGGDQQQQNAVEGCSQIPCSSAKENDHQFVAQPEEFVRWMADGQMRKRLRLFEVRERNSHPPTPVALPSAKVLLLSSLSHNGVPVHPLQFQRLLRSEEVDHGSVVLLYDVQSSQQLWAHYALWIFRLFGLDRSLLLMGGPNWSVNGTSLAKLLEGVPFSPANALPPGHLSSVGTFRAQWRAEFITTFDDVLANFEKESANAKADIVDAQTDKEFHGRAPLVSSAISPSAIFGHIRGAQSVPVESLAGLSPEAQSTLFFAQFGLSRARPVIVYDGFSSHRAAFVWMALQRANFSAELYFGAWPEWLVRAPDHLKVIPDN</sequence>
<feature type="transmembrane region" description="Helical" evidence="4">
    <location>
        <begin position="204"/>
        <end position="228"/>
    </location>
</feature>
<feature type="region of interest" description="Disordered" evidence="3">
    <location>
        <begin position="248"/>
        <end position="337"/>
    </location>
</feature>
<organism evidence="6 7">
    <name type="scientific">Heterodera trifolii</name>
    <dbReference type="NCBI Taxonomy" id="157864"/>
    <lineage>
        <taxon>Eukaryota</taxon>
        <taxon>Metazoa</taxon>
        <taxon>Ecdysozoa</taxon>
        <taxon>Nematoda</taxon>
        <taxon>Chromadorea</taxon>
        <taxon>Rhabditida</taxon>
        <taxon>Tylenchina</taxon>
        <taxon>Tylenchomorpha</taxon>
        <taxon>Tylenchoidea</taxon>
        <taxon>Heteroderidae</taxon>
        <taxon>Heteroderinae</taxon>
        <taxon>Heterodera</taxon>
    </lineage>
</organism>
<feature type="compositionally biased region" description="Low complexity" evidence="3">
    <location>
        <begin position="248"/>
        <end position="261"/>
    </location>
</feature>
<keyword evidence="4" id="KW-0472">Membrane</keyword>
<feature type="domain" description="Rhodanese" evidence="5">
    <location>
        <begin position="556"/>
        <end position="637"/>
    </location>
</feature>
<keyword evidence="4" id="KW-1133">Transmembrane helix</keyword>
<dbReference type="GO" id="GO:0016740">
    <property type="term" value="F:transferase activity"/>
    <property type="evidence" value="ECO:0007669"/>
    <property type="project" value="UniProtKB-KW"/>
</dbReference>
<dbReference type="Gene3D" id="3.40.250.10">
    <property type="entry name" value="Rhodanese-like domain"/>
    <property type="match status" value="2"/>
</dbReference>
<dbReference type="InterPro" id="IPR045078">
    <property type="entry name" value="TST/MPST-like"/>
</dbReference>
<feature type="compositionally biased region" description="Basic and acidic residues" evidence="3">
    <location>
        <begin position="110"/>
        <end position="121"/>
    </location>
</feature>
<evidence type="ECO:0000256" key="4">
    <source>
        <dbReference type="SAM" id="Phobius"/>
    </source>
</evidence>
<dbReference type="PANTHER" id="PTHR11364">
    <property type="entry name" value="THIOSULFATE SULFERTANSFERASE"/>
    <property type="match status" value="1"/>
</dbReference>
<gene>
    <name evidence="6" type="ORF">niasHT_038046</name>
</gene>
<dbReference type="SMART" id="SM00450">
    <property type="entry name" value="RHOD"/>
    <property type="match status" value="2"/>
</dbReference>
<name>A0ABD2HQ08_9BILA</name>
<comment type="caution">
    <text evidence="6">The sequence shown here is derived from an EMBL/GenBank/DDBJ whole genome shotgun (WGS) entry which is preliminary data.</text>
</comment>